<dbReference type="OrthoDB" id="422720at2759"/>
<dbReference type="GO" id="GO:0005525">
    <property type="term" value="F:GTP binding"/>
    <property type="evidence" value="ECO:0007669"/>
    <property type="project" value="UniProtKB-KW"/>
</dbReference>
<dbReference type="PROSITE" id="PS51716">
    <property type="entry name" value="G_IRG"/>
    <property type="match status" value="1"/>
</dbReference>
<dbReference type="Pfam" id="PF05049">
    <property type="entry name" value="IIGP"/>
    <property type="match status" value="1"/>
</dbReference>
<dbReference type="InterPro" id="IPR027417">
    <property type="entry name" value="P-loop_NTPase"/>
</dbReference>
<sequence>MNFNKYDFFIIISDCRFRENDVKLAKEIKRLGKKFYFVRTKIDNDLRSLKLEGRKFNTCEELDKIRNYCVSNLEKAGIPTSAIFLISNFKINKFDFPALKEALESDLDDIKKHVFLLSLQNTSVEIIEKKRNELKKQIWMWAIISGAVGAVPAPGLSFACDLGILAKTIIDFRKHMGLDDASLQRLANTTGKHMENLKDVAKTPLLGEISKEFVKTALLSSRYAAVSAAEIALDWIPVIGSIFGAVSSFAVTYKFLNDALDDLTENAKGVAKAAFGTD</sequence>
<dbReference type="InterPro" id="IPR007743">
    <property type="entry name" value="Immunity-related_GTPase-like"/>
</dbReference>
<comment type="caution">
    <text evidence="7">The sequence shown here is derived from an EMBL/GenBank/DDBJ whole genome shotgun (WGS) entry which is preliminary data.</text>
</comment>
<keyword evidence="2" id="KW-0547">Nucleotide-binding</keyword>
<gene>
    <name evidence="7" type="ORF">scyTo_0026739</name>
</gene>
<dbReference type="AlphaFoldDB" id="A0A401QKY3"/>
<evidence type="ECO:0000256" key="4">
    <source>
        <dbReference type="ARBA" id="ARBA00023134"/>
    </source>
</evidence>
<keyword evidence="4" id="KW-0342">GTP-binding</keyword>
<dbReference type="EMBL" id="BFAA01235443">
    <property type="protein sequence ID" value="GCB86045.1"/>
    <property type="molecule type" value="Genomic_DNA"/>
</dbReference>
<keyword evidence="5" id="KW-1133">Transmembrane helix</keyword>
<reference evidence="7 8" key="1">
    <citation type="journal article" date="2018" name="Nat. Ecol. Evol.">
        <title>Shark genomes provide insights into elasmobranch evolution and the origin of vertebrates.</title>
        <authorList>
            <person name="Hara Y"/>
            <person name="Yamaguchi K"/>
            <person name="Onimaru K"/>
            <person name="Kadota M"/>
            <person name="Koyanagi M"/>
            <person name="Keeley SD"/>
            <person name="Tatsumi K"/>
            <person name="Tanaka K"/>
            <person name="Motone F"/>
            <person name="Kageyama Y"/>
            <person name="Nozu R"/>
            <person name="Adachi N"/>
            <person name="Nishimura O"/>
            <person name="Nakagawa R"/>
            <person name="Tanegashima C"/>
            <person name="Kiyatake I"/>
            <person name="Matsumoto R"/>
            <person name="Murakumo K"/>
            <person name="Nishida K"/>
            <person name="Terakita A"/>
            <person name="Kuratani S"/>
            <person name="Sato K"/>
            <person name="Hyodo S Kuraku.S."/>
        </authorList>
    </citation>
    <scope>NUCLEOTIDE SEQUENCE [LARGE SCALE GENOMIC DNA]</scope>
</reference>
<dbReference type="Gene3D" id="3.40.50.300">
    <property type="entry name" value="P-loop containing nucleotide triphosphate hydrolases"/>
    <property type="match status" value="1"/>
</dbReference>
<dbReference type="SUPFAM" id="SSF52540">
    <property type="entry name" value="P-loop containing nucleoside triphosphate hydrolases"/>
    <property type="match status" value="1"/>
</dbReference>
<proteinExistence type="inferred from homology"/>
<evidence type="ECO:0000256" key="2">
    <source>
        <dbReference type="ARBA" id="ARBA00022741"/>
    </source>
</evidence>
<dbReference type="PANTHER" id="PTHR32341:SF10">
    <property type="entry name" value="INTERFERON-INDUCIBLE GTPASE 5"/>
    <property type="match status" value="1"/>
</dbReference>
<feature type="domain" description="IRG-type G" evidence="6">
    <location>
        <begin position="1"/>
        <end position="106"/>
    </location>
</feature>
<organism evidence="7 8">
    <name type="scientific">Scyliorhinus torazame</name>
    <name type="common">Cloudy catshark</name>
    <name type="synonym">Catulus torazame</name>
    <dbReference type="NCBI Taxonomy" id="75743"/>
    <lineage>
        <taxon>Eukaryota</taxon>
        <taxon>Metazoa</taxon>
        <taxon>Chordata</taxon>
        <taxon>Craniata</taxon>
        <taxon>Vertebrata</taxon>
        <taxon>Chondrichthyes</taxon>
        <taxon>Elasmobranchii</taxon>
        <taxon>Galeomorphii</taxon>
        <taxon>Galeoidea</taxon>
        <taxon>Carcharhiniformes</taxon>
        <taxon>Scyliorhinidae</taxon>
        <taxon>Scyliorhinus</taxon>
    </lineage>
</organism>
<dbReference type="InterPro" id="IPR051515">
    <property type="entry name" value="IRG"/>
</dbReference>
<dbReference type="STRING" id="75743.A0A401QKY3"/>
<evidence type="ECO:0000313" key="8">
    <source>
        <dbReference type="Proteomes" id="UP000288216"/>
    </source>
</evidence>
<protein>
    <recommendedName>
        <fullName evidence="6">IRG-type G domain-containing protein</fullName>
    </recommendedName>
</protein>
<evidence type="ECO:0000256" key="5">
    <source>
        <dbReference type="SAM" id="Phobius"/>
    </source>
</evidence>
<keyword evidence="5" id="KW-0472">Membrane</keyword>
<keyword evidence="3" id="KW-0378">Hydrolase</keyword>
<name>A0A401QKY3_SCYTO</name>
<feature type="transmembrane region" description="Helical" evidence="5">
    <location>
        <begin position="138"/>
        <end position="159"/>
    </location>
</feature>
<keyword evidence="5" id="KW-0812">Transmembrane</keyword>
<comment type="similarity">
    <text evidence="1">Belongs to the TRAFAC class dynamin-like GTPase superfamily. IRG family.</text>
</comment>
<dbReference type="GO" id="GO:0016020">
    <property type="term" value="C:membrane"/>
    <property type="evidence" value="ECO:0007669"/>
    <property type="project" value="InterPro"/>
</dbReference>
<dbReference type="PANTHER" id="PTHR32341">
    <property type="entry name" value="INTERFERON-INDUCIBLE GTPASE"/>
    <property type="match status" value="1"/>
</dbReference>
<evidence type="ECO:0000256" key="1">
    <source>
        <dbReference type="ARBA" id="ARBA00005429"/>
    </source>
</evidence>
<dbReference type="OMA" id="GYRHSFG"/>
<evidence type="ECO:0000259" key="6">
    <source>
        <dbReference type="PROSITE" id="PS51716"/>
    </source>
</evidence>
<evidence type="ECO:0000313" key="7">
    <source>
        <dbReference type="EMBL" id="GCB86045.1"/>
    </source>
</evidence>
<dbReference type="InterPro" id="IPR030385">
    <property type="entry name" value="G_IRG_dom"/>
</dbReference>
<accession>A0A401QKY3</accession>
<evidence type="ECO:0000256" key="3">
    <source>
        <dbReference type="ARBA" id="ARBA00022801"/>
    </source>
</evidence>
<dbReference type="GO" id="GO:0016787">
    <property type="term" value="F:hydrolase activity"/>
    <property type="evidence" value="ECO:0007669"/>
    <property type="project" value="UniProtKB-KW"/>
</dbReference>
<dbReference type="Proteomes" id="UP000288216">
    <property type="component" value="Unassembled WGS sequence"/>
</dbReference>
<keyword evidence="8" id="KW-1185">Reference proteome</keyword>